<keyword evidence="1" id="KW-0812">Transmembrane</keyword>
<evidence type="ECO:0000256" key="1">
    <source>
        <dbReference type="SAM" id="Phobius"/>
    </source>
</evidence>
<evidence type="ECO:0000313" key="3">
    <source>
        <dbReference type="Proteomes" id="UP000030645"/>
    </source>
</evidence>
<reference evidence="3" key="1">
    <citation type="submission" date="2013-01" db="EMBL/GenBank/DDBJ databases">
        <title>Draft Genome Sequence of a Mulberry Tree, Morus notabilis C.K. Schneid.</title>
        <authorList>
            <person name="He N."/>
            <person name="Zhao S."/>
        </authorList>
    </citation>
    <scope>NUCLEOTIDE SEQUENCE</scope>
</reference>
<sequence length="102" mass="11037">MDQGRRLSCKRSSKMVFVVRAIIMLFVVIVSTEGVGSAPIVKKTKLKPCTGNTCGYYCRIIFGIRLISYGCTKGDATGDICTCKANPPPSPPQAPRPKDIIT</sequence>
<dbReference type="Proteomes" id="UP000030645">
    <property type="component" value="Unassembled WGS sequence"/>
</dbReference>
<evidence type="ECO:0000313" key="2">
    <source>
        <dbReference type="EMBL" id="EXB40327.1"/>
    </source>
</evidence>
<dbReference type="AlphaFoldDB" id="W9QTT8"/>
<proteinExistence type="predicted"/>
<keyword evidence="1" id="KW-0472">Membrane</keyword>
<name>W9QTT8_9ROSA</name>
<keyword evidence="3" id="KW-1185">Reference proteome</keyword>
<accession>W9QTT8</accession>
<organism evidence="2 3">
    <name type="scientific">Morus notabilis</name>
    <dbReference type="NCBI Taxonomy" id="981085"/>
    <lineage>
        <taxon>Eukaryota</taxon>
        <taxon>Viridiplantae</taxon>
        <taxon>Streptophyta</taxon>
        <taxon>Embryophyta</taxon>
        <taxon>Tracheophyta</taxon>
        <taxon>Spermatophyta</taxon>
        <taxon>Magnoliopsida</taxon>
        <taxon>eudicotyledons</taxon>
        <taxon>Gunneridae</taxon>
        <taxon>Pentapetalae</taxon>
        <taxon>rosids</taxon>
        <taxon>fabids</taxon>
        <taxon>Rosales</taxon>
        <taxon>Moraceae</taxon>
        <taxon>Moreae</taxon>
        <taxon>Morus</taxon>
    </lineage>
</organism>
<dbReference type="EMBL" id="KE343766">
    <property type="protein sequence ID" value="EXB40327.1"/>
    <property type="molecule type" value="Genomic_DNA"/>
</dbReference>
<gene>
    <name evidence="2" type="ORF">L484_017469</name>
</gene>
<protein>
    <submittedName>
        <fullName evidence="2">Uncharacterized protein</fullName>
    </submittedName>
</protein>
<keyword evidence="1" id="KW-1133">Transmembrane helix</keyword>
<feature type="transmembrane region" description="Helical" evidence="1">
    <location>
        <begin position="21"/>
        <end position="41"/>
    </location>
</feature>